<feature type="compositionally biased region" description="Acidic residues" evidence="1">
    <location>
        <begin position="248"/>
        <end position="264"/>
    </location>
</feature>
<keyword evidence="4" id="KW-1185">Reference proteome</keyword>
<name>A0ABQ3XTF6_9ACTN</name>
<organism evidence="3 4">
    <name type="scientific">Actinoplanes couchii</name>
    <dbReference type="NCBI Taxonomy" id="403638"/>
    <lineage>
        <taxon>Bacteria</taxon>
        <taxon>Bacillati</taxon>
        <taxon>Actinomycetota</taxon>
        <taxon>Actinomycetes</taxon>
        <taxon>Micromonosporales</taxon>
        <taxon>Micromonosporaceae</taxon>
        <taxon>Actinoplanes</taxon>
    </lineage>
</organism>
<gene>
    <name evidence="3" type="ORF">Aco03nite_101840</name>
</gene>
<evidence type="ECO:0000256" key="1">
    <source>
        <dbReference type="SAM" id="MobiDB-lite"/>
    </source>
</evidence>
<protein>
    <recommendedName>
        <fullName evidence="5">DUF5666 domain-containing protein</fullName>
    </recommendedName>
</protein>
<comment type="caution">
    <text evidence="3">The sequence shown here is derived from an EMBL/GenBank/DDBJ whole genome shotgun (WGS) entry which is preliminary data.</text>
</comment>
<dbReference type="Proteomes" id="UP000612282">
    <property type="component" value="Unassembled WGS sequence"/>
</dbReference>
<feature type="signal peptide" evidence="2">
    <location>
        <begin position="1"/>
        <end position="28"/>
    </location>
</feature>
<dbReference type="EMBL" id="BOMG01000138">
    <property type="protein sequence ID" value="GID61780.1"/>
    <property type="molecule type" value="Genomic_DNA"/>
</dbReference>
<sequence>MRYRPARSAAAVAVAVAAALTLPAPAMAAGGKPKAQRFTVQGLVVASSAKTLRVLTSSLTVGKASLPANAVVTVQRPPGKGKGNGKEANGRLVGYTVTISGSATKSGRALALAASSEVARPLPAQVFLGVVSGVTRDGLTLEETSAAGGDDFGDDENTLNVHTSAATVEVDGVAGKVAEDEFVIVLGERDGDNVVAATVDAWTTPPDVVAGDIADVSGSTVTLSGEWGDDDSSDDGDGEHAAGRHGGDDEDSDDPTGDDGDDPNGDAATNVDLTDVPIVLNGAATVDASDLTTDERIVVLGETDTTTDEFTPQIAFAFNDRDHRPATHRHHHD</sequence>
<feature type="compositionally biased region" description="Acidic residues" evidence="1">
    <location>
        <begin position="227"/>
        <end position="237"/>
    </location>
</feature>
<keyword evidence="2" id="KW-0732">Signal</keyword>
<evidence type="ECO:0000313" key="3">
    <source>
        <dbReference type="EMBL" id="GID61780.1"/>
    </source>
</evidence>
<feature type="compositionally biased region" description="Basic and acidic residues" evidence="1">
    <location>
        <begin position="238"/>
        <end position="247"/>
    </location>
</feature>
<feature type="chain" id="PRO_5045906721" description="DUF5666 domain-containing protein" evidence="2">
    <location>
        <begin position="29"/>
        <end position="333"/>
    </location>
</feature>
<accession>A0ABQ3XTF6</accession>
<reference evidence="3 4" key="1">
    <citation type="submission" date="2021-01" db="EMBL/GenBank/DDBJ databases">
        <title>Whole genome shotgun sequence of Actinoplanes couchii NBRC 106145.</title>
        <authorList>
            <person name="Komaki H."/>
            <person name="Tamura T."/>
        </authorList>
    </citation>
    <scope>NUCLEOTIDE SEQUENCE [LARGE SCALE GENOMIC DNA]</scope>
    <source>
        <strain evidence="3 4">NBRC 106145</strain>
    </source>
</reference>
<proteinExistence type="predicted"/>
<evidence type="ECO:0000256" key="2">
    <source>
        <dbReference type="SAM" id="SignalP"/>
    </source>
</evidence>
<dbReference type="RefSeq" id="WP_203810078.1">
    <property type="nucleotide sequence ID" value="NZ_BAAAQE010000119.1"/>
</dbReference>
<feature type="region of interest" description="Disordered" evidence="1">
    <location>
        <begin position="220"/>
        <end position="273"/>
    </location>
</feature>
<evidence type="ECO:0000313" key="4">
    <source>
        <dbReference type="Proteomes" id="UP000612282"/>
    </source>
</evidence>
<evidence type="ECO:0008006" key="5">
    <source>
        <dbReference type="Google" id="ProtNLM"/>
    </source>
</evidence>